<accession>A0AAV9BE66</accession>
<protein>
    <submittedName>
        <fullName evidence="1">Uncharacterized protein</fullName>
    </submittedName>
</protein>
<comment type="caution">
    <text evidence="1">The sequence shown here is derived from an EMBL/GenBank/DDBJ whole genome shotgun (WGS) entry which is preliminary data.</text>
</comment>
<dbReference type="AlphaFoldDB" id="A0AAV9BE66"/>
<gene>
    <name evidence="1" type="ORF">QJS04_geneDACA019008</name>
</gene>
<organism evidence="1 2">
    <name type="scientific">Acorus gramineus</name>
    <name type="common">Dwarf sweet flag</name>
    <dbReference type="NCBI Taxonomy" id="55184"/>
    <lineage>
        <taxon>Eukaryota</taxon>
        <taxon>Viridiplantae</taxon>
        <taxon>Streptophyta</taxon>
        <taxon>Embryophyta</taxon>
        <taxon>Tracheophyta</taxon>
        <taxon>Spermatophyta</taxon>
        <taxon>Magnoliopsida</taxon>
        <taxon>Liliopsida</taxon>
        <taxon>Acoraceae</taxon>
        <taxon>Acorus</taxon>
    </lineage>
</organism>
<proteinExistence type="predicted"/>
<evidence type="ECO:0000313" key="1">
    <source>
        <dbReference type="EMBL" id="KAK1274637.1"/>
    </source>
</evidence>
<dbReference type="EMBL" id="JAUJYN010000004">
    <property type="protein sequence ID" value="KAK1274637.1"/>
    <property type="molecule type" value="Genomic_DNA"/>
</dbReference>
<reference evidence="1" key="1">
    <citation type="journal article" date="2023" name="Nat. Commun.">
        <title>Diploid and tetraploid genomes of Acorus and the evolution of monocots.</title>
        <authorList>
            <person name="Ma L."/>
            <person name="Liu K.W."/>
            <person name="Li Z."/>
            <person name="Hsiao Y.Y."/>
            <person name="Qi Y."/>
            <person name="Fu T."/>
            <person name="Tang G.D."/>
            <person name="Zhang D."/>
            <person name="Sun W.H."/>
            <person name="Liu D.K."/>
            <person name="Li Y."/>
            <person name="Chen G.Z."/>
            <person name="Liu X.D."/>
            <person name="Liao X.Y."/>
            <person name="Jiang Y.T."/>
            <person name="Yu X."/>
            <person name="Hao Y."/>
            <person name="Huang J."/>
            <person name="Zhao X.W."/>
            <person name="Ke S."/>
            <person name="Chen Y.Y."/>
            <person name="Wu W.L."/>
            <person name="Hsu J.L."/>
            <person name="Lin Y.F."/>
            <person name="Huang M.D."/>
            <person name="Li C.Y."/>
            <person name="Huang L."/>
            <person name="Wang Z.W."/>
            <person name="Zhao X."/>
            <person name="Zhong W.Y."/>
            <person name="Peng D.H."/>
            <person name="Ahmad S."/>
            <person name="Lan S."/>
            <person name="Zhang J.S."/>
            <person name="Tsai W.C."/>
            <person name="Van de Peer Y."/>
            <person name="Liu Z.J."/>
        </authorList>
    </citation>
    <scope>NUCLEOTIDE SEQUENCE</scope>
    <source>
        <strain evidence="1">SCP</strain>
    </source>
</reference>
<evidence type="ECO:0000313" key="2">
    <source>
        <dbReference type="Proteomes" id="UP001179952"/>
    </source>
</evidence>
<reference evidence="1" key="2">
    <citation type="submission" date="2023-06" db="EMBL/GenBank/DDBJ databases">
        <authorList>
            <person name="Ma L."/>
            <person name="Liu K.-W."/>
            <person name="Li Z."/>
            <person name="Hsiao Y.-Y."/>
            <person name="Qi Y."/>
            <person name="Fu T."/>
            <person name="Tang G."/>
            <person name="Zhang D."/>
            <person name="Sun W.-H."/>
            <person name="Liu D.-K."/>
            <person name="Li Y."/>
            <person name="Chen G.-Z."/>
            <person name="Liu X.-D."/>
            <person name="Liao X.-Y."/>
            <person name="Jiang Y.-T."/>
            <person name="Yu X."/>
            <person name="Hao Y."/>
            <person name="Huang J."/>
            <person name="Zhao X.-W."/>
            <person name="Ke S."/>
            <person name="Chen Y.-Y."/>
            <person name="Wu W.-L."/>
            <person name="Hsu J.-L."/>
            <person name="Lin Y.-F."/>
            <person name="Huang M.-D."/>
            <person name="Li C.-Y."/>
            <person name="Huang L."/>
            <person name="Wang Z.-W."/>
            <person name="Zhao X."/>
            <person name="Zhong W.-Y."/>
            <person name="Peng D.-H."/>
            <person name="Ahmad S."/>
            <person name="Lan S."/>
            <person name="Zhang J.-S."/>
            <person name="Tsai W.-C."/>
            <person name="Van De Peer Y."/>
            <person name="Liu Z.-J."/>
        </authorList>
    </citation>
    <scope>NUCLEOTIDE SEQUENCE</scope>
    <source>
        <strain evidence="1">SCP</strain>
        <tissue evidence="1">Leaves</tissue>
    </source>
</reference>
<name>A0AAV9BE66_ACOGR</name>
<dbReference type="Proteomes" id="UP001179952">
    <property type="component" value="Unassembled WGS sequence"/>
</dbReference>
<sequence length="71" mass="8390">MKRKTTVEEEKKKKKMMMIGATAGEGWQRGGVMTEEQYELLRRQIVAFGVLSDMLYDSYYAMIRRKSFSRD</sequence>
<keyword evidence="2" id="KW-1185">Reference proteome</keyword>